<organism evidence="4 5">
    <name type="scientific">Desulfosarcina ovata subsp. sediminis</name>
    <dbReference type="NCBI Taxonomy" id="885957"/>
    <lineage>
        <taxon>Bacteria</taxon>
        <taxon>Pseudomonadati</taxon>
        <taxon>Thermodesulfobacteriota</taxon>
        <taxon>Desulfobacteria</taxon>
        <taxon>Desulfobacterales</taxon>
        <taxon>Desulfosarcinaceae</taxon>
        <taxon>Desulfosarcina</taxon>
    </lineage>
</organism>
<dbReference type="Proteomes" id="UP000425960">
    <property type="component" value="Chromosome"/>
</dbReference>
<accession>A0A5K8A1P8</accession>
<dbReference type="InterPro" id="IPR050595">
    <property type="entry name" value="Bact_response_regulator"/>
</dbReference>
<evidence type="ECO:0000256" key="2">
    <source>
        <dbReference type="PROSITE-ProRule" id="PRU00169"/>
    </source>
</evidence>
<evidence type="ECO:0000259" key="3">
    <source>
        <dbReference type="PROSITE" id="PS50110"/>
    </source>
</evidence>
<feature type="domain" description="Response regulatory" evidence="3">
    <location>
        <begin position="3"/>
        <end position="120"/>
    </location>
</feature>
<dbReference type="EMBL" id="AP021876">
    <property type="protein sequence ID" value="BBO86417.1"/>
    <property type="molecule type" value="Genomic_DNA"/>
</dbReference>
<evidence type="ECO:0000313" key="4">
    <source>
        <dbReference type="EMBL" id="BBO86417.1"/>
    </source>
</evidence>
<sequence>MSTVLVVDDDEKIRKFVSMVLKKEGFYVAEARNGQEGFFMYNTQSPDLVLIDIIMPEKDGLSAIREIKAINGMAKVVAMSGGLVLTPDAYLDEAKEIGADCVLPKPFDRRKLVETVQNLLL</sequence>
<dbReference type="RefSeq" id="WP_155325716.1">
    <property type="nucleotide sequence ID" value="NZ_AP021876.1"/>
</dbReference>
<dbReference type="SUPFAM" id="SSF52172">
    <property type="entry name" value="CheY-like"/>
    <property type="match status" value="1"/>
</dbReference>
<dbReference type="PANTHER" id="PTHR44591">
    <property type="entry name" value="STRESS RESPONSE REGULATOR PROTEIN 1"/>
    <property type="match status" value="1"/>
</dbReference>
<keyword evidence="1 2" id="KW-0597">Phosphoprotein</keyword>
<dbReference type="AlphaFoldDB" id="A0A5K8A1P8"/>
<dbReference type="Gene3D" id="3.40.50.2300">
    <property type="match status" value="1"/>
</dbReference>
<dbReference type="SMART" id="SM00448">
    <property type="entry name" value="REC"/>
    <property type="match status" value="1"/>
</dbReference>
<proteinExistence type="predicted"/>
<evidence type="ECO:0000313" key="5">
    <source>
        <dbReference type="Proteomes" id="UP000425960"/>
    </source>
</evidence>
<dbReference type="Pfam" id="PF00072">
    <property type="entry name" value="Response_reg"/>
    <property type="match status" value="1"/>
</dbReference>
<dbReference type="PANTHER" id="PTHR44591:SF3">
    <property type="entry name" value="RESPONSE REGULATORY DOMAIN-CONTAINING PROTEIN"/>
    <property type="match status" value="1"/>
</dbReference>
<dbReference type="InterPro" id="IPR001789">
    <property type="entry name" value="Sig_transdc_resp-reg_receiver"/>
</dbReference>
<dbReference type="KEGG" id="dov:DSCO28_69830"/>
<evidence type="ECO:0000256" key="1">
    <source>
        <dbReference type="ARBA" id="ARBA00022553"/>
    </source>
</evidence>
<dbReference type="InterPro" id="IPR011006">
    <property type="entry name" value="CheY-like_superfamily"/>
</dbReference>
<reference evidence="4 5" key="1">
    <citation type="submission" date="2019-11" db="EMBL/GenBank/DDBJ databases">
        <title>Comparative genomics of hydrocarbon-degrading Desulfosarcina strains.</title>
        <authorList>
            <person name="Watanabe M."/>
            <person name="Kojima H."/>
            <person name="Fukui M."/>
        </authorList>
    </citation>
    <scope>NUCLEOTIDE SEQUENCE [LARGE SCALE GENOMIC DNA]</scope>
    <source>
        <strain evidence="4 5">28bB2T</strain>
    </source>
</reference>
<dbReference type="GO" id="GO:0000160">
    <property type="term" value="P:phosphorelay signal transduction system"/>
    <property type="evidence" value="ECO:0007669"/>
    <property type="project" value="InterPro"/>
</dbReference>
<name>A0A5K8A1P8_9BACT</name>
<gene>
    <name evidence="4" type="ORF">DSCO28_69830</name>
</gene>
<dbReference type="PROSITE" id="PS50110">
    <property type="entry name" value="RESPONSE_REGULATORY"/>
    <property type="match status" value="1"/>
</dbReference>
<feature type="modified residue" description="4-aspartylphosphate" evidence="2">
    <location>
        <position position="52"/>
    </location>
</feature>
<protein>
    <submittedName>
        <fullName evidence="4">Transcriptional regulator</fullName>
    </submittedName>
</protein>